<dbReference type="Pfam" id="PF11604">
    <property type="entry name" value="CusF_Ec"/>
    <property type="match status" value="1"/>
</dbReference>
<reference evidence="1" key="1">
    <citation type="submission" date="2016-10" db="EMBL/GenBank/DDBJ databases">
        <title>Sequence of Gallionella enrichment culture.</title>
        <authorList>
            <person name="Poehlein A."/>
            <person name="Muehling M."/>
            <person name="Daniel R."/>
        </authorList>
    </citation>
    <scope>NUCLEOTIDE SEQUENCE</scope>
</reference>
<proteinExistence type="predicted"/>
<evidence type="ECO:0000313" key="1">
    <source>
        <dbReference type="EMBL" id="OIQ98635.1"/>
    </source>
</evidence>
<comment type="caution">
    <text evidence="1">The sequence shown here is derived from an EMBL/GenBank/DDBJ whole genome shotgun (WGS) entry which is preliminary data.</text>
</comment>
<dbReference type="InterPro" id="IPR042230">
    <property type="entry name" value="CusF_sf"/>
</dbReference>
<organism evidence="1">
    <name type="scientific">mine drainage metagenome</name>
    <dbReference type="NCBI Taxonomy" id="410659"/>
    <lineage>
        <taxon>unclassified sequences</taxon>
        <taxon>metagenomes</taxon>
        <taxon>ecological metagenomes</taxon>
    </lineage>
</organism>
<dbReference type="EMBL" id="MLJW01000116">
    <property type="protein sequence ID" value="OIQ98635.1"/>
    <property type="molecule type" value="Genomic_DNA"/>
</dbReference>
<name>A0A1J5SA62_9ZZZZ</name>
<accession>A0A1J5SA62</accession>
<dbReference type="AlphaFoldDB" id="A0A1J5SA62"/>
<protein>
    <submittedName>
        <fullName evidence="1">Cation efflux system protein CusF</fullName>
    </submittedName>
</protein>
<dbReference type="Gene3D" id="2.40.50.320">
    <property type="entry name" value="Copper binding periplasmic protein CusF"/>
    <property type="match status" value="1"/>
</dbReference>
<gene>
    <name evidence="1" type="primary">cusF_6</name>
    <name evidence="1" type="ORF">GALL_192930</name>
</gene>
<dbReference type="InterPro" id="IPR021647">
    <property type="entry name" value="CusF_Ec"/>
</dbReference>
<sequence>MKKSTFAASVMTFAALSGIGSIFHAQTADAYPLSQMVADAGMDMNGMNMKNMNMNGMKMETAPVIHRGSGTVQKIDAAKEVVTLVHGPIASLNWPAMTMSFKLKNAALAKGIKAGETVDFELVQSGSDYVVTHLQPSGK</sequence>